<protein>
    <submittedName>
        <fullName evidence="1">Uncharacterized protein</fullName>
    </submittedName>
</protein>
<reference evidence="1" key="1">
    <citation type="submission" date="2022-01" db="EMBL/GenBank/DDBJ databases">
        <authorList>
            <person name="King R."/>
        </authorList>
    </citation>
    <scope>NUCLEOTIDE SEQUENCE</scope>
</reference>
<dbReference type="EMBL" id="OV725078">
    <property type="protein sequence ID" value="CAH1393170.1"/>
    <property type="molecule type" value="Genomic_DNA"/>
</dbReference>
<evidence type="ECO:0000313" key="1">
    <source>
        <dbReference type="EMBL" id="CAH1393170.1"/>
    </source>
</evidence>
<keyword evidence="2" id="KW-1185">Reference proteome</keyword>
<dbReference type="AlphaFoldDB" id="A0A9P0E9A3"/>
<proteinExistence type="predicted"/>
<gene>
    <name evidence="1" type="ORF">NEZAVI_LOCUS3880</name>
</gene>
<organism evidence="1 2">
    <name type="scientific">Nezara viridula</name>
    <name type="common">Southern green stink bug</name>
    <name type="synonym">Cimex viridulus</name>
    <dbReference type="NCBI Taxonomy" id="85310"/>
    <lineage>
        <taxon>Eukaryota</taxon>
        <taxon>Metazoa</taxon>
        <taxon>Ecdysozoa</taxon>
        <taxon>Arthropoda</taxon>
        <taxon>Hexapoda</taxon>
        <taxon>Insecta</taxon>
        <taxon>Pterygota</taxon>
        <taxon>Neoptera</taxon>
        <taxon>Paraneoptera</taxon>
        <taxon>Hemiptera</taxon>
        <taxon>Heteroptera</taxon>
        <taxon>Panheteroptera</taxon>
        <taxon>Pentatomomorpha</taxon>
        <taxon>Pentatomoidea</taxon>
        <taxon>Pentatomidae</taxon>
        <taxon>Pentatominae</taxon>
        <taxon>Nezara</taxon>
    </lineage>
</organism>
<sequence>MSRAEFYEVWSWFDPCGPQLTKFWWLTLGRPWRLSSILMATAHESSSTRSLCRVPKQREVSVFYAESSLFKT</sequence>
<name>A0A9P0E9A3_NEZVI</name>
<dbReference type="Proteomes" id="UP001152798">
    <property type="component" value="Chromosome 2"/>
</dbReference>
<accession>A0A9P0E9A3</accession>
<evidence type="ECO:0000313" key="2">
    <source>
        <dbReference type="Proteomes" id="UP001152798"/>
    </source>
</evidence>